<proteinExistence type="predicted"/>
<evidence type="ECO:0000313" key="2">
    <source>
        <dbReference type="Proteomes" id="UP000570595"/>
    </source>
</evidence>
<gene>
    <name evidence="1" type="ORF">FOZ61_002116</name>
</gene>
<dbReference type="EMBL" id="JABAHT010000157">
    <property type="protein sequence ID" value="KAF4662860.1"/>
    <property type="molecule type" value="Genomic_DNA"/>
</dbReference>
<organism evidence="1 2">
    <name type="scientific">Perkinsus olseni</name>
    <name type="common">Perkinsus atlanticus</name>
    <dbReference type="NCBI Taxonomy" id="32597"/>
    <lineage>
        <taxon>Eukaryota</taxon>
        <taxon>Sar</taxon>
        <taxon>Alveolata</taxon>
        <taxon>Perkinsozoa</taxon>
        <taxon>Perkinsea</taxon>
        <taxon>Perkinsida</taxon>
        <taxon>Perkinsidae</taxon>
        <taxon>Perkinsus</taxon>
    </lineage>
</organism>
<dbReference type="Proteomes" id="UP000570595">
    <property type="component" value="Unassembled WGS sequence"/>
</dbReference>
<comment type="caution">
    <text evidence="1">The sequence shown here is derived from an EMBL/GenBank/DDBJ whole genome shotgun (WGS) entry which is preliminary data.</text>
</comment>
<evidence type="ECO:0000313" key="1">
    <source>
        <dbReference type="EMBL" id="KAF4662860.1"/>
    </source>
</evidence>
<name>A0A7J6LV46_PEROL</name>
<accession>A0A7J6LV46</accession>
<dbReference type="AlphaFoldDB" id="A0A7J6LV46"/>
<protein>
    <submittedName>
        <fullName evidence="1">Uncharacterized protein</fullName>
    </submittedName>
</protein>
<reference evidence="1 2" key="1">
    <citation type="submission" date="2020-04" db="EMBL/GenBank/DDBJ databases">
        <title>Perkinsus olseni comparative genomics.</title>
        <authorList>
            <person name="Bogema D.R."/>
        </authorList>
    </citation>
    <scope>NUCLEOTIDE SEQUENCE [LARGE SCALE GENOMIC DNA]</scope>
    <source>
        <strain evidence="1">ATCC PRA-179</strain>
    </source>
</reference>
<sequence>MSSIDVMGVTKDIAPAAHKFILTNALAGSDHLPLQLTLGVIPHFTKQSCRSAKRRTWNFKTVDWTAFRSVLDSHIASIDWSSSVHVIHSQISSAFAAAASHFIHRGRLHLYKPFWTPSLNKLRLEKNAVRRALYRRAAAFLPHSILQDYTVLYQ</sequence>